<feature type="compositionally biased region" description="Low complexity" evidence="7">
    <location>
        <begin position="273"/>
        <end position="282"/>
    </location>
</feature>
<keyword evidence="4" id="KW-0805">Transcription regulation</keyword>
<dbReference type="GO" id="GO:0005634">
    <property type="term" value="C:nucleus"/>
    <property type="evidence" value="ECO:0007669"/>
    <property type="project" value="UniProtKB-SubCell"/>
</dbReference>
<dbReference type="NCBIfam" id="TIGR01557">
    <property type="entry name" value="myb_SHAQKYF"/>
    <property type="match status" value="1"/>
</dbReference>
<evidence type="ECO:0000256" key="6">
    <source>
        <dbReference type="ARBA" id="ARBA00023242"/>
    </source>
</evidence>
<dbReference type="InterPro" id="IPR001005">
    <property type="entry name" value="SANT/Myb"/>
</dbReference>
<evidence type="ECO:0000313" key="9">
    <source>
        <dbReference type="EMBL" id="CAH2078755.1"/>
    </source>
</evidence>
<gene>
    <name evidence="9" type="ORF">TAV2_LOCUS24308</name>
</gene>
<dbReference type="Gene3D" id="1.10.10.60">
    <property type="entry name" value="Homeodomain-like"/>
    <property type="match status" value="1"/>
</dbReference>
<protein>
    <recommendedName>
        <fullName evidence="8">Myb-like domain-containing protein</fullName>
    </recommendedName>
</protein>
<evidence type="ECO:0000256" key="2">
    <source>
        <dbReference type="ARBA" id="ARBA00022473"/>
    </source>
</evidence>
<dbReference type="GO" id="GO:0000976">
    <property type="term" value="F:transcription cis-regulatory region binding"/>
    <property type="evidence" value="ECO:0007669"/>
    <property type="project" value="InterPro"/>
</dbReference>
<dbReference type="AlphaFoldDB" id="A0AAU9T6V2"/>
<dbReference type="InterPro" id="IPR006447">
    <property type="entry name" value="Myb_dom_plants"/>
</dbReference>
<dbReference type="PANTHER" id="PTHR31496:SF25">
    <property type="entry name" value="TRANSCRIPTION FACTOR KAN3-RELATED"/>
    <property type="match status" value="1"/>
</dbReference>
<dbReference type="GO" id="GO:0006355">
    <property type="term" value="P:regulation of DNA-templated transcription"/>
    <property type="evidence" value="ECO:0007669"/>
    <property type="project" value="InterPro"/>
</dbReference>
<evidence type="ECO:0000256" key="3">
    <source>
        <dbReference type="ARBA" id="ARBA00022782"/>
    </source>
</evidence>
<dbReference type="SUPFAM" id="SSF46689">
    <property type="entry name" value="Homeodomain-like"/>
    <property type="match status" value="1"/>
</dbReference>
<dbReference type="GO" id="GO:0010158">
    <property type="term" value="P:abaxial cell fate specification"/>
    <property type="evidence" value="ECO:0007669"/>
    <property type="project" value="InterPro"/>
</dbReference>
<name>A0AAU9T6V2_THLAR</name>
<feature type="region of interest" description="Disordered" evidence="7">
    <location>
        <begin position="129"/>
        <end position="148"/>
    </location>
</feature>
<accession>A0AAU9T6V2</accession>
<proteinExistence type="predicted"/>
<organism evidence="9 10">
    <name type="scientific">Thlaspi arvense</name>
    <name type="common">Field penny-cress</name>
    <dbReference type="NCBI Taxonomy" id="13288"/>
    <lineage>
        <taxon>Eukaryota</taxon>
        <taxon>Viridiplantae</taxon>
        <taxon>Streptophyta</taxon>
        <taxon>Embryophyta</taxon>
        <taxon>Tracheophyta</taxon>
        <taxon>Spermatophyta</taxon>
        <taxon>Magnoliopsida</taxon>
        <taxon>eudicotyledons</taxon>
        <taxon>Gunneridae</taxon>
        <taxon>Pentapetalae</taxon>
        <taxon>rosids</taxon>
        <taxon>malvids</taxon>
        <taxon>Brassicales</taxon>
        <taxon>Brassicaceae</taxon>
        <taxon>Thlaspideae</taxon>
        <taxon>Thlaspi</taxon>
    </lineage>
</organism>
<sequence>MELFPSQPDLCLKISTRRDEEGEYQEQEQVERRLGFRGKASDSKSSDSLIHTLQFTSNNEPIKIDNQEHKEPLDQDLRSMLMMRPIRGIPLYQNQILDHYYYSTTPPFFFSEVNGQHANPNNRFNLHHRHRRQAQPQTPRFTVKRGARAPRMRWTTTLHAHFVHAVQLLGGHERATPKSVLELMDVQDLTLAHVKSHLQMYRTIKSTEKPTSSSGQSDTCENGSHVNRERQARDLQGLWNNSSSEARFHLKAKASSAVDISSNENVDRRCSSNDRLSSDSSSLTGTRPETETPNLDFTLATPNLPP</sequence>
<keyword evidence="5" id="KW-0804">Transcription</keyword>
<feature type="region of interest" description="Disordered" evidence="7">
    <location>
        <begin position="206"/>
        <end position="226"/>
    </location>
</feature>
<feature type="compositionally biased region" description="Polar residues" evidence="7">
    <location>
        <begin position="209"/>
        <end position="225"/>
    </location>
</feature>
<evidence type="ECO:0000256" key="1">
    <source>
        <dbReference type="ARBA" id="ARBA00004123"/>
    </source>
</evidence>
<dbReference type="Pfam" id="PF00249">
    <property type="entry name" value="Myb_DNA-binding"/>
    <property type="match status" value="1"/>
</dbReference>
<feature type="region of interest" description="Disordered" evidence="7">
    <location>
        <begin position="15"/>
        <end position="48"/>
    </location>
</feature>
<feature type="compositionally biased region" description="Polar residues" evidence="7">
    <location>
        <begin position="283"/>
        <end position="295"/>
    </location>
</feature>
<evidence type="ECO:0000256" key="7">
    <source>
        <dbReference type="SAM" id="MobiDB-lite"/>
    </source>
</evidence>
<keyword evidence="2" id="KW-0217">Developmental protein</keyword>
<feature type="region of interest" description="Disordered" evidence="7">
    <location>
        <begin position="254"/>
        <end position="306"/>
    </location>
</feature>
<reference evidence="9 10" key="1">
    <citation type="submission" date="2022-03" db="EMBL/GenBank/DDBJ databases">
        <authorList>
            <person name="Nunn A."/>
            <person name="Chopra R."/>
            <person name="Nunn A."/>
            <person name="Contreras Garrido A."/>
        </authorList>
    </citation>
    <scope>NUCLEOTIDE SEQUENCE [LARGE SCALE GENOMIC DNA]</scope>
</reference>
<keyword evidence="6" id="KW-0539">Nucleus</keyword>
<keyword evidence="10" id="KW-1185">Reference proteome</keyword>
<dbReference type="InterPro" id="IPR044847">
    <property type="entry name" value="KAN_fam"/>
</dbReference>
<dbReference type="PANTHER" id="PTHR31496">
    <property type="entry name" value="TRANSCRIPTION FACTOR KAN2-RELATED"/>
    <property type="match status" value="1"/>
</dbReference>
<evidence type="ECO:0000259" key="8">
    <source>
        <dbReference type="Pfam" id="PF00249"/>
    </source>
</evidence>
<dbReference type="Proteomes" id="UP000836841">
    <property type="component" value="Chromosome 7"/>
</dbReference>
<evidence type="ECO:0000256" key="4">
    <source>
        <dbReference type="ARBA" id="ARBA00023015"/>
    </source>
</evidence>
<evidence type="ECO:0000313" key="10">
    <source>
        <dbReference type="Proteomes" id="UP000836841"/>
    </source>
</evidence>
<dbReference type="FunFam" id="1.10.10.60:FF:000002">
    <property type="entry name" value="Myb family transcription factor"/>
    <property type="match status" value="1"/>
</dbReference>
<feature type="domain" description="Myb-like" evidence="8">
    <location>
        <begin position="151"/>
        <end position="202"/>
    </location>
</feature>
<comment type="subcellular location">
    <subcellularLocation>
        <location evidence="1">Nucleus</location>
    </subcellularLocation>
</comment>
<feature type="compositionally biased region" description="Basic and acidic residues" evidence="7">
    <location>
        <begin position="29"/>
        <end position="45"/>
    </location>
</feature>
<dbReference type="InterPro" id="IPR009057">
    <property type="entry name" value="Homeodomain-like_sf"/>
</dbReference>
<dbReference type="EMBL" id="OU466863">
    <property type="protein sequence ID" value="CAH2078755.1"/>
    <property type="molecule type" value="Genomic_DNA"/>
</dbReference>
<keyword evidence="3" id="KW-0221">Differentiation</keyword>
<evidence type="ECO:0000256" key="5">
    <source>
        <dbReference type="ARBA" id="ARBA00023163"/>
    </source>
</evidence>